<dbReference type="InterPro" id="IPR028939">
    <property type="entry name" value="P5C_Rdtase_cat_N"/>
</dbReference>
<dbReference type="HAMAP" id="MF_01925">
    <property type="entry name" value="P5C_reductase"/>
    <property type="match status" value="1"/>
</dbReference>
<dbReference type="InterPro" id="IPR029036">
    <property type="entry name" value="P5CR_dimer"/>
</dbReference>
<keyword evidence="4" id="KW-0641">Proline biosynthesis</keyword>
<dbReference type="UniPathway" id="UPA00098">
    <property type="reaction ID" value="UER00361"/>
</dbReference>
<feature type="domain" description="Pyrroline-5-carboxylate reductase catalytic N-terminal" evidence="6">
    <location>
        <begin position="6"/>
        <end position="76"/>
    </location>
</feature>
<dbReference type="PIRSF" id="PIRSF000193">
    <property type="entry name" value="Pyrrol-5-carb_rd"/>
    <property type="match status" value="1"/>
</dbReference>
<comment type="function">
    <text evidence="4">Catalyzes the reduction of 1-pyrroline-5-carboxylate (PCA) to L-proline.</text>
</comment>
<dbReference type="OrthoDB" id="9805754at2"/>
<dbReference type="GO" id="GO:0005737">
    <property type="term" value="C:cytoplasm"/>
    <property type="evidence" value="ECO:0007669"/>
    <property type="project" value="UniProtKB-SubCell"/>
</dbReference>
<keyword evidence="3 4" id="KW-0560">Oxidoreductase</keyword>
<evidence type="ECO:0000259" key="7">
    <source>
        <dbReference type="Pfam" id="PF14748"/>
    </source>
</evidence>
<dbReference type="InterPro" id="IPR000304">
    <property type="entry name" value="Pyrroline-COOH_reductase"/>
</dbReference>
<dbReference type="Pfam" id="PF03807">
    <property type="entry name" value="F420_oxidored"/>
    <property type="match status" value="1"/>
</dbReference>
<evidence type="ECO:0000256" key="1">
    <source>
        <dbReference type="ARBA" id="ARBA00005525"/>
    </source>
</evidence>
<evidence type="ECO:0000313" key="8">
    <source>
        <dbReference type="EMBL" id="PZT47801.1"/>
    </source>
</evidence>
<dbReference type="EMBL" id="NBIU01000021">
    <property type="protein sequence ID" value="PZT47801.1"/>
    <property type="molecule type" value="Genomic_DNA"/>
</dbReference>
<dbReference type="Gene3D" id="1.10.3730.10">
    <property type="entry name" value="ProC C-terminal domain-like"/>
    <property type="match status" value="1"/>
</dbReference>
<dbReference type="GO" id="GO:0004735">
    <property type="term" value="F:pyrroline-5-carboxylate reductase activity"/>
    <property type="evidence" value="ECO:0007669"/>
    <property type="project" value="UniProtKB-UniRule"/>
</dbReference>
<name>A0A2W6MV17_9HELI</name>
<evidence type="ECO:0000256" key="2">
    <source>
        <dbReference type="ARBA" id="ARBA00022857"/>
    </source>
</evidence>
<accession>A0A2W6MV17</accession>
<sequence>MESLLIIGYGKMAEALCMGLKEHYAISVSGRDSKKIEAFCQKFGVLPLRCKDNRIDISSKQVVLCIKPYALEAFSYEGCAKGVYSILNAVSVDTLKKKLESDGYVRAMPNVCASVSKSVTTLCGDESHKQKAIEIFSAIGKSVWIEEKNMPIAAALGGCSPAFLALVAEAMMDCGVAYGLTRVQSKEIVEGLFAGFGELLQKEHPALLKESVMSPAGSTSQGVMSLEKNALRGILQEAILASKNFA</sequence>
<dbReference type="SUPFAM" id="SSF51735">
    <property type="entry name" value="NAD(P)-binding Rossmann-fold domains"/>
    <property type="match status" value="1"/>
</dbReference>
<keyword evidence="9" id="KW-1185">Reference proteome</keyword>
<dbReference type="PANTHER" id="PTHR11645:SF0">
    <property type="entry name" value="PYRROLINE-5-CARBOXYLATE REDUCTASE 3"/>
    <property type="match status" value="1"/>
</dbReference>
<comment type="catalytic activity">
    <reaction evidence="4">
        <text>L-proline + NADP(+) = (S)-1-pyrroline-5-carboxylate + NADPH + 2 H(+)</text>
        <dbReference type="Rhea" id="RHEA:14109"/>
        <dbReference type="ChEBI" id="CHEBI:15378"/>
        <dbReference type="ChEBI" id="CHEBI:17388"/>
        <dbReference type="ChEBI" id="CHEBI:57783"/>
        <dbReference type="ChEBI" id="CHEBI:58349"/>
        <dbReference type="ChEBI" id="CHEBI:60039"/>
        <dbReference type="EC" id="1.5.1.2"/>
    </reaction>
</comment>
<keyword evidence="4" id="KW-0963">Cytoplasm</keyword>
<dbReference type="Pfam" id="PF14748">
    <property type="entry name" value="P5CR_dimer"/>
    <property type="match status" value="1"/>
</dbReference>
<evidence type="ECO:0000256" key="3">
    <source>
        <dbReference type="ARBA" id="ARBA00023002"/>
    </source>
</evidence>
<dbReference type="InterPro" id="IPR008927">
    <property type="entry name" value="6-PGluconate_DH-like_C_sf"/>
</dbReference>
<evidence type="ECO:0000259" key="6">
    <source>
        <dbReference type="Pfam" id="PF03807"/>
    </source>
</evidence>
<dbReference type="PANTHER" id="PTHR11645">
    <property type="entry name" value="PYRROLINE-5-CARBOXYLATE REDUCTASE"/>
    <property type="match status" value="1"/>
</dbReference>
<comment type="subcellular location">
    <subcellularLocation>
        <location evidence="4">Cytoplasm</location>
    </subcellularLocation>
</comment>
<dbReference type="RefSeq" id="WP_111230146.1">
    <property type="nucleotide sequence ID" value="NZ_NBIU01000021.1"/>
</dbReference>
<keyword evidence="2 4" id="KW-0521">NADP</keyword>
<dbReference type="EC" id="1.5.1.2" evidence="4"/>
<keyword evidence="4" id="KW-0028">Amino-acid biosynthesis</keyword>
<comment type="catalytic activity">
    <reaction evidence="4">
        <text>L-proline + NAD(+) = (S)-1-pyrroline-5-carboxylate + NADH + 2 H(+)</text>
        <dbReference type="Rhea" id="RHEA:14105"/>
        <dbReference type="ChEBI" id="CHEBI:15378"/>
        <dbReference type="ChEBI" id="CHEBI:17388"/>
        <dbReference type="ChEBI" id="CHEBI:57540"/>
        <dbReference type="ChEBI" id="CHEBI:57945"/>
        <dbReference type="ChEBI" id="CHEBI:60039"/>
        <dbReference type="EC" id="1.5.1.2"/>
    </reaction>
</comment>
<comment type="caution">
    <text evidence="8">The sequence shown here is derived from an EMBL/GenBank/DDBJ whole genome shotgun (WGS) entry which is preliminary data.</text>
</comment>
<dbReference type="SUPFAM" id="SSF48179">
    <property type="entry name" value="6-phosphogluconate dehydrogenase C-terminal domain-like"/>
    <property type="match status" value="1"/>
</dbReference>
<organism evidence="8 9">
    <name type="scientific">Helicobacter valdiviensis</name>
    <dbReference type="NCBI Taxonomy" id="1458358"/>
    <lineage>
        <taxon>Bacteria</taxon>
        <taxon>Pseudomonadati</taxon>
        <taxon>Campylobacterota</taxon>
        <taxon>Epsilonproteobacteria</taxon>
        <taxon>Campylobacterales</taxon>
        <taxon>Helicobacteraceae</taxon>
        <taxon>Helicobacter</taxon>
    </lineage>
</organism>
<comment type="similarity">
    <text evidence="1 4">Belongs to the pyrroline-5-carboxylate reductase family.</text>
</comment>
<dbReference type="GO" id="GO:0055129">
    <property type="term" value="P:L-proline biosynthetic process"/>
    <property type="evidence" value="ECO:0007669"/>
    <property type="project" value="UniProtKB-UniRule"/>
</dbReference>
<dbReference type="AlphaFoldDB" id="A0A2W6MV17"/>
<dbReference type="Gene3D" id="3.40.50.720">
    <property type="entry name" value="NAD(P)-binding Rossmann-like Domain"/>
    <property type="match status" value="1"/>
</dbReference>
<evidence type="ECO:0000313" key="9">
    <source>
        <dbReference type="Proteomes" id="UP000249746"/>
    </source>
</evidence>
<reference evidence="8 9" key="1">
    <citation type="submission" date="2017-03" db="EMBL/GenBank/DDBJ databases">
        <title>Genomic and clinical evidence uncovers the enterohepatic species Helicobacter valdiviensis as a potential human intestinal pathogen.</title>
        <authorList>
            <person name="Fresia P."/>
            <person name="Jara R."/>
            <person name="Sierra R."/>
            <person name="Ferres I."/>
            <person name="Greif G."/>
            <person name="Iraola G."/>
            <person name="Collado L."/>
        </authorList>
    </citation>
    <scope>NUCLEOTIDE SEQUENCE [LARGE SCALE GENOMIC DNA]</scope>
    <source>
        <strain evidence="8 9">WBE14</strain>
    </source>
</reference>
<dbReference type="Proteomes" id="UP000249746">
    <property type="component" value="Unassembled WGS sequence"/>
</dbReference>
<evidence type="ECO:0000256" key="5">
    <source>
        <dbReference type="PIRSR" id="PIRSR000193-1"/>
    </source>
</evidence>
<comment type="pathway">
    <text evidence="4">Amino-acid biosynthesis; L-proline biosynthesis; L-proline from L-glutamate 5-semialdehyde: step 1/1.</text>
</comment>
<gene>
    <name evidence="4" type="primary">proC</name>
    <name evidence="8" type="ORF">B6S12_07275</name>
</gene>
<evidence type="ECO:0000256" key="4">
    <source>
        <dbReference type="HAMAP-Rule" id="MF_01925"/>
    </source>
</evidence>
<dbReference type="InterPro" id="IPR036291">
    <property type="entry name" value="NAD(P)-bd_dom_sf"/>
</dbReference>
<feature type="binding site" evidence="5">
    <location>
        <begin position="7"/>
        <end position="12"/>
    </location>
    <ligand>
        <name>NADP(+)</name>
        <dbReference type="ChEBI" id="CHEBI:58349"/>
    </ligand>
</feature>
<protein>
    <recommendedName>
        <fullName evidence="4">Pyrroline-5-carboxylate reductase</fullName>
        <shortName evidence="4">P5C reductase</shortName>
        <shortName evidence="4">P5CR</shortName>
        <ecNumber evidence="4">1.5.1.2</ecNumber>
    </recommendedName>
    <alternativeName>
        <fullName evidence="4">PCA reductase</fullName>
    </alternativeName>
</protein>
<feature type="domain" description="Pyrroline-5-carboxylate reductase dimerisation" evidence="7">
    <location>
        <begin position="147"/>
        <end position="243"/>
    </location>
</feature>
<proteinExistence type="inferred from homology"/>